<reference evidence="1" key="2">
    <citation type="submission" date="2025-08" db="UniProtKB">
        <authorList>
            <consortium name="Ensembl"/>
        </authorList>
    </citation>
    <scope>IDENTIFICATION</scope>
</reference>
<protein>
    <submittedName>
        <fullName evidence="1">Uncharacterized protein</fullName>
    </submittedName>
</protein>
<sequence>MDLSKWTVLISIRNIYIYVFFLFFNETESCSVAQAGVQWHDLGSLQAPPPGFTPFSCLSLPSSWDYRCPPPRPASFSYFLVETGFHRVSQDGLDLLTS</sequence>
<dbReference type="Proteomes" id="UP000028761">
    <property type="component" value="Chromosome 16"/>
</dbReference>
<reference evidence="1 2" key="1">
    <citation type="submission" date="2012-03" db="EMBL/GenBank/DDBJ databases">
        <title>Whole Genome Assembly of Papio anubis.</title>
        <authorList>
            <person name="Liu Y.L."/>
            <person name="Abraham K.A."/>
            <person name="Akbar H.A."/>
            <person name="Ali S.A."/>
            <person name="Anosike U.A."/>
            <person name="Aqrawi P.A."/>
            <person name="Arias F.A."/>
            <person name="Attaway T.A."/>
            <person name="Awwad R.A."/>
            <person name="Babu C.B."/>
            <person name="Bandaranaike D.B."/>
            <person name="Battles P.B."/>
            <person name="Bell A.B."/>
            <person name="Beltran B.B."/>
            <person name="Berhane-Mersha D.B."/>
            <person name="Bess C.B."/>
            <person name="Bickham C.B."/>
            <person name="Bolden T.B."/>
            <person name="Carter K.C."/>
            <person name="Chau D.C."/>
            <person name="Chavez A.C."/>
            <person name="Clerc-Blankenburg K.C."/>
            <person name="Coyle M.C."/>
            <person name="Dao M.D."/>
            <person name="Davila M.L.D."/>
            <person name="Davy-Carroll L.D."/>
            <person name="Denson S.D."/>
            <person name="Dinh H.D."/>
            <person name="Fernandez S.F."/>
            <person name="Fernando P.F."/>
            <person name="Forbes L.F."/>
            <person name="Francis C.F."/>
            <person name="Francisco L.F."/>
            <person name="Fu Q.F."/>
            <person name="Garcia-Iii R.G."/>
            <person name="Garrett T.G."/>
            <person name="Gross S.G."/>
            <person name="Gubbala S.G."/>
            <person name="Hirani K.H."/>
            <person name="Hogues M.H."/>
            <person name="Hollins B.H."/>
            <person name="Jackson L.J."/>
            <person name="Javaid M.J."/>
            <person name="Jhangiani S.J."/>
            <person name="Johnson A.J."/>
            <person name="Johnson B.J."/>
            <person name="Jones J.J."/>
            <person name="Joshi V.J."/>
            <person name="Kalu J.K."/>
            <person name="Khan N.K."/>
            <person name="Korchina V.K."/>
            <person name="Kovar C.K."/>
            <person name="Lago L.L."/>
            <person name="Lara F.L."/>
            <person name="Le T.-K.L."/>
            <person name="Lee S.L."/>
            <person name="Legall-Iii F.L."/>
            <person name="Lemon S.L."/>
            <person name="Liu J.L."/>
            <person name="Liu Y.-S.L."/>
            <person name="Liyanage D.L."/>
            <person name="Lopez J.L."/>
            <person name="Lorensuhewa L.L."/>
            <person name="Mata R.M."/>
            <person name="Mathew T.M."/>
            <person name="Mercado C.M."/>
            <person name="Mercado I.M."/>
            <person name="Morales K.M."/>
            <person name="Morgan M.M."/>
            <person name="Munidasa M.M."/>
            <person name="Ngo D.N."/>
            <person name="Nguyen L.N."/>
            <person name="Nguyen T.N."/>
            <person name="Nguyen N.N."/>
            <person name="Obregon M.O."/>
            <person name="Okwuonu G.O."/>
            <person name="Ongeri F.O."/>
            <person name="Onwere C.O."/>
            <person name="Osifeso I.O."/>
            <person name="Parra A.P."/>
            <person name="Patil S.P."/>
            <person name="Perez A.P."/>
            <person name="Perez Y.P."/>
            <person name="Pham C.P."/>
            <person name="Pu L.-L.P."/>
            <person name="Puazo M.P."/>
            <person name="Quiroz J.Q."/>
            <person name="Rouhana J.R."/>
            <person name="Ruiz M.R."/>
            <person name="Ruiz S.-J.R."/>
            <person name="Saada N.S."/>
            <person name="Santibanez J.S."/>
            <person name="Scheel M.S."/>
            <person name="Schneider B.S."/>
            <person name="Simmons D.S."/>
            <person name="Sisson I.S."/>
            <person name="Tang L.-Y.T."/>
            <person name="Thornton R.T."/>
            <person name="Tisius J.T."/>
            <person name="Toledanes G.T."/>
            <person name="Trejos Z.T."/>
            <person name="Usmani K.U."/>
            <person name="Varghese R.V."/>
            <person name="Vattathil S.V."/>
            <person name="Vee V.V."/>
            <person name="Walker D.W."/>
            <person name="Weissenberger G.W."/>
            <person name="White C.W."/>
            <person name="Williams A.W."/>
            <person name="Woodworth J.W."/>
            <person name="Wright R.W."/>
            <person name="Zhu Y.Z."/>
            <person name="Han Y.H."/>
            <person name="Newsham I.N."/>
            <person name="Nazareth L.N."/>
            <person name="Worley K.W."/>
            <person name="Muzny D.M."/>
            <person name="Rogers J.R."/>
            <person name="Gibbs R.G."/>
        </authorList>
    </citation>
    <scope>NUCLEOTIDE SEQUENCE [LARGE SCALE GENOMIC DNA]</scope>
</reference>
<dbReference type="AlphaFoldDB" id="A0A8I5R7H9"/>
<evidence type="ECO:0000313" key="1">
    <source>
        <dbReference type="Ensembl" id="ENSPANP00000053924.1"/>
    </source>
</evidence>
<evidence type="ECO:0000313" key="2">
    <source>
        <dbReference type="Proteomes" id="UP000028761"/>
    </source>
</evidence>
<keyword evidence="2" id="KW-1185">Reference proteome</keyword>
<dbReference type="GeneTree" id="ENSGT00940000165497"/>
<name>A0A8I5R7H9_PAPAN</name>
<organism evidence="1 2">
    <name type="scientific">Papio anubis</name>
    <name type="common">Olive baboon</name>
    <dbReference type="NCBI Taxonomy" id="9555"/>
    <lineage>
        <taxon>Eukaryota</taxon>
        <taxon>Metazoa</taxon>
        <taxon>Chordata</taxon>
        <taxon>Craniata</taxon>
        <taxon>Vertebrata</taxon>
        <taxon>Euteleostomi</taxon>
        <taxon>Mammalia</taxon>
        <taxon>Eutheria</taxon>
        <taxon>Euarchontoglires</taxon>
        <taxon>Primates</taxon>
        <taxon>Haplorrhini</taxon>
        <taxon>Catarrhini</taxon>
        <taxon>Cercopithecidae</taxon>
        <taxon>Cercopithecinae</taxon>
        <taxon>Papio</taxon>
    </lineage>
</organism>
<reference evidence="1" key="3">
    <citation type="submission" date="2025-09" db="UniProtKB">
        <authorList>
            <consortium name="Ensembl"/>
        </authorList>
    </citation>
    <scope>IDENTIFICATION</scope>
</reference>
<dbReference type="PANTHER" id="PTHR46254">
    <property type="entry name" value="PROTEIN GVQW1-RELATED"/>
    <property type="match status" value="1"/>
</dbReference>
<accession>A0A8I5R7H9</accession>
<dbReference type="Ensembl" id="ENSPANT00000068575.1">
    <property type="protein sequence ID" value="ENSPANP00000053924.1"/>
    <property type="gene ID" value="ENSPANG00000047854.1"/>
</dbReference>
<dbReference type="PRINTS" id="PR02045">
    <property type="entry name" value="F138DOMAIN"/>
</dbReference>
<proteinExistence type="predicted"/>